<gene>
    <name evidence="1" type="ORF">K444DRAFT_613588</name>
</gene>
<name>A0A2J6T6U6_9HELO</name>
<organism evidence="1 2">
    <name type="scientific">Hyaloscypha bicolor E</name>
    <dbReference type="NCBI Taxonomy" id="1095630"/>
    <lineage>
        <taxon>Eukaryota</taxon>
        <taxon>Fungi</taxon>
        <taxon>Dikarya</taxon>
        <taxon>Ascomycota</taxon>
        <taxon>Pezizomycotina</taxon>
        <taxon>Leotiomycetes</taxon>
        <taxon>Helotiales</taxon>
        <taxon>Hyaloscyphaceae</taxon>
        <taxon>Hyaloscypha</taxon>
        <taxon>Hyaloscypha bicolor</taxon>
    </lineage>
</organism>
<evidence type="ECO:0000313" key="1">
    <source>
        <dbReference type="EMBL" id="PMD58734.1"/>
    </source>
</evidence>
<accession>A0A2J6T6U6</accession>
<feature type="non-terminal residue" evidence="1">
    <location>
        <position position="76"/>
    </location>
</feature>
<dbReference type="Proteomes" id="UP000235371">
    <property type="component" value="Unassembled WGS sequence"/>
</dbReference>
<sequence>MRDQGVERGEWGILRFGEDGQESDVTVRKLCLGNGWSGRKRTWLRFKRCSEVLNWDRFIGGKSIYWRLTICRMTSF</sequence>
<dbReference type="AlphaFoldDB" id="A0A2J6T6U6"/>
<dbReference type="RefSeq" id="XP_024735638.1">
    <property type="nucleotide sequence ID" value="XM_024880378.1"/>
</dbReference>
<dbReference type="InParanoid" id="A0A2J6T6U6"/>
<protein>
    <submittedName>
        <fullName evidence="1">Uncharacterized protein</fullName>
    </submittedName>
</protein>
<reference evidence="1 2" key="1">
    <citation type="submission" date="2016-04" db="EMBL/GenBank/DDBJ databases">
        <title>A degradative enzymes factory behind the ericoid mycorrhizal symbiosis.</title>
        <authorList>
            <consortium name="DOE Joint Genome Institute"/>
            <person name="Martino E."/>
            <person name="Morin E."/>
            <person name="Grelet G."/>
            <person name="Kuo A."/>
            <person name="Kohler A."/>
            <person name="Daghino S."/>
            <person name="Barry K."/>
            <person name="Choi C."/>
            <person name="Cichocki N."/>
            <person name="Clum A."/>
            <person name="Copeland A."/>
            <person name="Hainaut M."/>
            <person name="Haridas S."/>
            <person name="Labutti K."/>
            <person name="Lindquist E."/>
            <person name="Lipzen A."/>
            <person name="Khouja H.-R."/>
            <person name="Murat C."/>
            <person name="Ohm R."/>
            <person name="Olson A."/>
            <person name="Spatafora J."/>
            <person name="Veneault-Fourrey C."/>
            <person name="Henrissat B."/>
            <person name="Grigoriev I."/>
            <person name="Martin F."/>
            <person name="Perotto S."/>
        </authorList>
    </citation>
    <scope>NUCLEOTIDE SEQUENCE [LARGE SCALE GENOMIC DNA]</scope>
    <source>
        <strain evidence="1 2">E</strain>
    </source>
</reference>
<proteinExistence type="predicted"/>
<evidence type="ECO:0000313" key="2">
    <source>
        <dbReference type="Proteomes" id="UP000235371"/>
    </source>
</evidence>
<keyword evidence="2" id="KW-1185">Reference proteome</keyword>
<dbReference type="GeneID" id="36588455"/>
<dbReference type="EMBL" id="KZ613817">
    <property type="protein sequence ID" value="PMD58734.1"/>
    <property type="molecule type" value="Genomic_DNA"/>
</dbReference>